<protein>
    <submittedName>
        <fullName evidence="3">Putative transcriptional regulator, TNENA/THI-4 family</fullName>
    </submittedName>
</protein>
<evidence type="ECO:0000259" key="2">
    <source>
        <dbReference type="Pfam" id="PF03070"/>
    </source>
</evidence>
<comment type="pathway">
    <text evidence="1">Cofactor biosynthesis; thiamine diphosphate biosynthesis.</text>
</comment>
<dbReference type="PANTHER" id="PTHR43198">
    <property type="entry name" value="BIFUNCTIONAL TH2 PROTEIN"/>
    <property type="match status" value="1"/>
</dbReference>
<dbReference type="PANTHER" id="PTHR43198:SF2">
    <property type="entry name" value="SI:CH1073-67J19.1-RELATED"/>
    <property type="match status" value="1"/>
</dbReference>
<gene>
    <name evidence="3" type="primary">llpRII</name>
</gene>
<organism evidence="3">
    <name type="scientific">Streptomyces tendae</name>
    <dbReference type="NCBI Taxonomy" id="1932"/>
    <lineage>
        <taxon>Bacteria</taxon>
        <taxon>Bacillati</taxon>
        <taxon>Actinomycetota</taxon>
        <taxon>Actinomycetes</taxon>
        <taxon>Kitasatosporales</taxon>
        <taxon>Streptomycetaceae</taxon>
        <taxon>Streptomyces</taxon>
    </lineage>
</organism>
<dbReference type="GO" id="GO:0005829">
    <property type="term" value="C:cytosol"/>
    <property type="evidence" value="ECO:0007669"/>
    <property type="project" value="TreeGrafter"/>
</dbReference>
<accession>A7DWJ5</accession>
<reference evidence="3" key="1">
    <citation type="journal article" date="2010" name="Gene">
        <title>Isolation of the lysolipin gene cluster of Streptomyces tendae Tu 4042.</title>
        <authorList>
            <person name="Lopez P."/>
            <person name="Hornung A."/>
            <person name="Welzel K."/>
            <person name="Unsin C."/>
            <person name="Wohlleben W."/>
            <person name="Weber T."/>
            <person name="Pelzer S."/>
        </authorList>
    </citation>
    <scope>NUCLEOTIDE SEQUENCE</scope>
    <source>
        <strain evidence="3">Tu 4042</strain>
    </source>
</reference>
<dbReference type="InterPro" id="IPR004305">
    <property type="entry name" value="Thiaminase-2/PQQC"/>
</dbReference>
<dbReference type="InterPro" id="IPR016084">
    <property type="entry name" value="Haem_Oase-like_multi-hlx"/>
</dbReference>
<proteinExistence type="predicted"/>
<dbReference type="AlphaFoldDB" id="A7DWJ5"/>
<dbReference type="SUPFAM" id="SSF48613">
    <property type="entry name" value="Heme oxygenase-like"/>
    <property type="match status" value="1"/>
</dbReference>
<dbReference type="Pfam" id="PF03070">
    <property type="entry name" value="TENA_THI-4"/>
    <property type="match status" value="1"/>
</dbReference>
<dbReference type="InterPro" id="IPR050967">
    <property type="entry name" value="Thiamine_Salvage_TenA"/>
</dbReference>
<feature type="domain" description="Thiaminase-2/PQQC" evidence="2">
    <location>
        <begin position="16"/>
        <end position="215"/>
    </location>
</feature>
<name>A7DWJ5_STRTE</name>
<evidence type="ECO:0000256" key="1">
    <source>
        <dbReference type="ARBA" id="ARBA00004948"/>
    </source>
</evidence>
<sequence>MLHDELVELAAPVLRKVLDHPFWSGLRDGSLPGEALVHFVEQDTGHLLPAYGRALARCAATAHDDAHAVFFARAAVGTLEARNRLREEFTGLLPRLGLPAPSAHVPADPLAHAHCAFFHAAAATSLAAGAGAVLPMAWFNLQVSKDLAERRTRGSVYEPWIELYQPSEGYARVVERYLAVVDEIGEQCSAREREQLVESFQTGIRHEWAFAESAWQRPAWPV</sequence>
<dbReference type="Gene3D" id="1.20.910.10">
    <property type="entry name" value="Heme oxygenase-like"/>
    <property type="match status" value="1"/>
</dbReference>
<evidence type="ECO:0000313" key="3">
    <source>
        <dbReference type="EMBL" id="CAM34351.1"/>
    </source>
</evidence>
<dbReference type="EMBL" id="AM492533">
    <property type="protein sequence ID" value="CAM34351.1"/>
    <property type="molecule type" value="Genomic_DNA"/>
</dbReference>